<evidence type="ECO:0000313" key="2">
    <source>
        <dbReference type="EMBL" id="MBB6041153.1"/>
    </source>
</evidence>
<proteinExistence type="predicted"/>
<dbReference type="GeneID" id="85014671"/>
<evidence type="ECO:0000259" key="1">
    <source>
        <dbReference type="Pfam" id="PF04991"/>
    </source>
</evidence>
<sequence>MEFPREFFYDEVRNGFYIPGIVKRAWAASLEILAVIDKICRKHKIRYYADFGTLLGAVRENNFIAWDDDLDIMMLRDDFERFVKVVKKGLPKELKFMAVEVNRDSCSFISAVGLPEIKFNEDVMKKYHEFPYPASVDIFVVDELAKDPEDEAYRMELLSMLATMTKGIMDKKENTKIFQKELEAIEDLLKIKFDRNHSLEGQFYALMNQVFQEFNGEGGEMLACMPFRMLHAKACFPKAAFKETVWLPFCNTKIPAPKDYDSVLKAKYGDYHKTVKAGGGHGYPYFQHYIDELKSELPEDKWTFEYRFSEEDLEHKKIPNFRDMALETLDYLVLKNKRIFECFMAGDFSACLQLMGQIQEEAIAFGNAVEAKKGEGSETVAYLEKYCEALFHSYKALEEALPLQEQSGEKKGPAGNFPAALWKDLQNIVQKPASYLKKVKLALEKDFKRVVLFLPSRFEQLKSFQFLYEALGEMEDVECKLMPIPYFDRLGGGALDEMHYEGEEFQKLYPIVNYKDFDFTMERPDCIVMLSPFDEFNQVFSVDPFFYSKNLKNFTNKLVYIPSFITDEINPKEEEDGKAFENMRYYVTVPGLFHADLSIVQSEEMKKAYLAKISAFTNSVIRKKMTTKISGAGSCLFGEEEEKGNRAVIAAFRRFLMKKEDLQK</sequence>
<name>A0A7W9SFE1_9FIRM</name>
<dbReference type="InterPro" id="IPR007074">
    <property type="entry name" value="LicD/FKTN/FKRP_NTP_transf"/>
</dbReference>
<gene>
    <name evidence="2" type="ORF">HNQ46_001130</name>
</gene>
<dbReference type="InterPro" id="IPR052942">
    <property type="entry name" value="LPS_cholinephosphotransferase"/>
</dbReference>
<dbReference type="AlphaFoldDB" id="A0A7W9SFE1"/>
<dbReference type="PANTHER" id="PTHR43404:SF2">
    <property type="entry name" value="LIPOPOLYSACCHARIDE CHOLINEPHOSPHOTRANSFERASE LICD"/>
    <property type="match status" value="1"/>
</dbReference>
<dbReference type="GO" id="GO:0009100">
    <property type="term" value="P:glycoprotein metabolic process"/>
    <property type="evidence" value="ECO:0007669"/>
    <property type="project" value="UniProtKB-ARBA"/>
</dbReference>
<organism evidence="2 3">
    <name type="scientific">Oribacterium sinus</name>
    <dbReference type="NCBI Taxonomy" id="237576"/>
    <lineage>
        <taxon>Bacteria</taxon>
        <taxon>Bacillati</taxon>
        <taxon>Bacillota</taxon>
        <taxon>Clostridia</taxon>
        <taxon>Lachnospirales</taxon>
        <taxon>Lachnospiraceae</taxon>
        <taxon>Oribacterium</taxon>
    </lineage>
</organism>
<comment type="caution">
    <text evidence="2">The sequence shown here is derived from an EMBL/GenBank/DDBJ whole genome shotgun (WGS) entry which is preliminary data.</text>
</comment>
<dbReference type="RefSeq" id="WP_183683725.1">
    <property type="nucleotide sequence ID" value="NZ_JACHHH010000005.1"/>
</dbReference>
<dbReference type="PANTHER" id="PTHR43404">
    <property type="entry name" value="LIPOPOLYSACCHARIDE CHOLINEPHOSPHOTRANSFERASE LICD"/>
    <property type="match status" value="1"/>
</dbReference>
<reference evidence="2 3" key="1">
    <citation type="submission" date="2020-08" db="EMBL/GenBank/DDBJ databases">
        <title>Genomic Encyclopedia of Type Strains, Phase IV (KMG-IV): sequencing the most valuable type-strain genomes for metagenomic binning, comparative biology and taxonomic classification.</title>
        <authorList>
            <person name="Goeker M."/>
        </authorList>
    </citation>
    <scope>NUCLEOTIDE SEQUENCE [LARGE SCALE GENOMIC DNA]</scope>
    <source>
        <strain evidence="2 3">DSM 17245</strain>
    </source>
</reference>
<dbReference type="Pfam" id="PF04991">
    <property type="entry name" value="LicD"/>
    <property type="match status" value="1"/>
</dbReference>
<protein>
    <submittedName>
        <fullName evidence="2">Phosphorylcholine metabolism protein LicD</fullName>
    </submittedName>
</protein>
<accession>A0A7W9SFE1</accession>
<dbReference type="Proteomes" id="UP000522163">
    <property type="component" value="Unassembled WGS sequence"/>
</dbReference>
<dbReference type="EMBL" id="JACHHH010000005">
    <property type="protein sequence ID" value="MBB6041153.1"/>
    <property type="molecule type" value="Genomic_DNA"/>
</dbReference>
<evidence type="ECO:0000313" key="3">
    <source>
        <dbReference type="Proteomes" id="UP000522163"/>
    </source>
</evidence>
<feature type="domain" description="LicD/FKTN/FKRP nucleotidyltransferase" evidence="1">
    <location>
        <begin position="40"/>
        <end position="269"/>
    </location>
</feature>